<keyword evidence="2" id="KW-1185">Reference proteome</keyword>
<reference evidence="1 2" key="1">
    <citation type="submission" date="2020-05" db="EMBL/GenBank/DDBJ databases">
        <authorList>
            <person name="Niu N."/>
        </authorList>
    </citation>
    <scope>NUCLEOTIDE SEQUENCE [LARGE SCALE GENOMIC DNA]</scope>
    <source>
        <strain evidence="1 2">3340-03</strain>
    </source>
</reference>
<keyword evidence="1" id="KW-0645">Protease</keyword>
<dbReference type="EMBL" id="JABGBN010000001">
    <property type="protein sequence ID" value="NOL51137.1"/>
    <property type="molecule type" value="Genomic_DNA"/>
</dbReference>
<sequence>MFKYARIVTLAVSVTGLVACGTVTQHRYQSIAHPKRPQVDRVAFNPADLKKGAGVAHVVGRAYLLNTRAFQERVANFADVVLNPVSAASTQWFTEVCRRGKVLKGEANPLYEHAMFMTKTNSYGQFAFPNVPAGDYYLSTKLYWMDTAPRSGPVEYGGLLAKKVTLVAGAVSVDLSQKDRCPGYFH</sequence>
<name>A0A849P856_9BURK</name>
<evidence type="ECO:0000313" key="2">
    <source>
        <dbReference type="Proteomes" id="UP000537862"/>
    </source>
</evidence>
<proteinExistence type="predicted"/>
<keyword evidence="1" id="KW-0121">Carboxypeptidase</keyword>
<dbReference type="RefSeq" id="WP_171679806.1">
    <property type="nucleotide sequence ID" value="NZ_JABGBN010000001.1"/>
</dbReference>
<gene>
    <name evidence="1" type="ORF">HKX39_02955</name>
</gene>
<keyword evidence="1" id="KW-0378">Hydrolase</keyword>
<comment type="caution">
    <text evidence="1">The sequence shown here is derived from an EMBL/GenBank/DDBJ whole genome shotgun (WGS) entry which is preliminary data.</text>
</comment>
<organism evidence="1 2">
    <name type="scientific">Pelistega suis</name>
    <dbReference type="NCBI Taxonomy" id="1631957"/>
    <lineage>
        <taxon>Bacteria</taxon>
        <taxon>Pseudomonadati</taxon>
        <taxon>Pseudomonadota</taxon>
        <taxon>Betaproteobacteria</taxon>
        <taxon>Burkholderiales</taxon>
        <taxon>Alcaligenaceae</taxon>
        <taxon>Pelistega</taxon>
    </lineage>
</organism>
<dbReference type="AlphaFoldDB" id="A0A849P856"/>
<evidence type="ECO:0000313" key="1">
    <source>
        <dbReference type="EMBL" id="NOL51137.1"/>
    </source>
</evidence>
<protein>
    <submittedName>
        <fullName evidence="1">Carboxypeptidase regulatory-like domain-containing protein</fullName>
    </submittedName>
</protein>
<dbReference type="SUPFAM" id="SSF117074">
    <property type="entry name" value="Hypothetical protein PA1324"/>
    <property type="match status" value="1"/>
</dbReference>
<accession>A0A849P856</accession>
<dbReference type="PROSITE" id="PS51257">
    <property type="entry name" value="PROKAR_LIPOPROTEIN"/>
    <property type="match status" value="1"/>
</dbReference>
<dbReference type="GO" id="GO:0004180">
    <property type="term" value="F:carboxypeptidase activity"/>
    <property type="evidence" value="ECO:0007669"/>
    <property type="project" value="UniProtKB-KW"/>
</dbReference>
<dbReference type="Proteomes" id="UP000537862">
    <property type="component" value="Unassembled WGS sequence"/>
</dbReference>